<evidence type="ECO:0000259" key="2">
    <source>
        <dbReference type="Pfam" id="PF01636"/>
    </source>
</evidence>
<dbReference type="SUPFAM" id="SSF56112">
    <property type="entry name" value="Protein kinase-like (PK-like)"/>
    <property type="match status" value="1"/>
</dbReference>
<dbReference type="PANTHER" id="PTHR21310:SF54">
    <property type="entry name" value="AMINOGLYCOSIDE PHOSPHOTRANSFERASE DOMAIN-CONTAINING PROTEIN"/>
    <property type="match status" value="1"/>
</dbReference>
<evidence type="ECO:0000313" key="3">
    <source>
        <dbReference type="EMBL" id="EPS41439.1"/>
    </source>
</evidence>
<protein>
    <recommendedName>
        <fullName evidence="2">Aminoglycoside phosphotransferase domain-containing protein</fullName>
    </recommendedName>
</protein>
<dbReference type="InterPro" id="IPR002575">
    <property type="entry name" value="Aminoglycoside_PTrfase"/>
</dbReference>
<dbReference type="AlphaFoldDB" id="S8AEV8"/>
<accession>S8AEV8</accession>
<dbReference type="Gene3D" id="3.90.1200.10">
    <property type="match status" value="1"/>
</dbReference>
<dbReference type="HOGENOM" id="CLU_021768_0_0_1"/>
<reference evidence="4" key="2">
    <citation type="submission" date="2013-04" db="EMBL/GenBank/DDBJ databases">
        <title>Genomic mechanisms accounting for the adaptation to parasitism in nematode-trapping fungi.</title>
        <authorList>
            <person name="Ahren D.G."/>
        </authorList>
    </citation>
    <scope>NUCLEOTIDE SEQUENCE [LARGE SCALE GENOMIC DNA]</scope>
    <source>
        <strain evidence="4">CBS 200.50</strain>
    </source>
</reference>
<feature type="region of interest" description="Disordered" evidence="1">
    <location>
        <begin position="32"/>
        <end position="54"/>
    </location>
</feature>
<dbReference type="OrthoDB" id="5404599at2759"/>
<reference evidence="3 4" key="1">
    <citation type="journal article" date="2013" name="PLoS Genet.">
        <title>Genomic mechanisms accounting for the adaptation to parasitism in nematode-trapping fungi.</title>
        <authorList>
            <person name="Meerupati T."/>
            <person name="Andersson K.M."/>
            <person name="Friman E."/>
            <person name="Kumar D."/>
            <person name="Tunlid A."/>
            <person name="Ahren D."/>
        </authorList>
    </citation>
    <scope>NUCLEOTIDE SEQUENCE [LARGE SCALE GENOMIC DNA]</scope>
    <source>
        <strain evidence="3 4">CBS 200.50</strain>
    </source>
</reference>
<gene>
    <name evidence="3" type="ORF">H072_4673</name>
</gene>
<sequence>MPDHKISIRVSELPAEKNVDFIETSFFHENNSRKLPTPSEVRSRATHPRTHRPDPIRFTEDNLIVKWGEYVTIAEGQVYWMLQTHLKGEIPAPEIYGWRTEGNQVFLYLEYITENQLEEVHHELGTESRSKINSQIRSIKTALLRLRQNPTQEFLGSIGGQPLPDTACEDDDNLAGPPPSVAAFHCWLTDRALKRFPDPEPTKPLREMLPDNVPIVFSHCDLHPKNILVSPAEPSKIVAIVDWHQSGWYPSYWERCKAEWGNYGDWIVENLPEVSKDDASGDHEGLFKAFCMYCQLLSIF</sequence>
<dbReference type="InterPro" id="IPR011009">
    <property type="entry name" value="Kinase-like_dom_sf"/>
</dbReference>
<dbReference type="STRING" id="1284197.S8AEV8"/>
<organism evidence="3 4">
    <name type="scientific">Dactylellina haptotyla (strain CBS 200.50)</name>
    <name type="common">Nematode-trapping fungus</name>
    <name type="synonym">Monacrosporium haptotylum</name>
    <dbReference type="NCBI Taxonomy" id="1284197"/>
    <lineage>
        <taxon>Eukaryota</taxon>
        <taxon>Fungi</taxon>
        <taxon>Dikarya</taxon>
        <taxon>Ascomycota</taxon>
        <taxon>Pezizomycotina</taxon>
        <taxon>Orbiliomycetes</taxon>
        <taxon>Orbiliales</taxon>
        <taxon>Orbiliaceae</taxon>
        <taxon>Dactylellina</taxon>
    </lineage>
</organism>
<evidence type="ECO:0000313" key="4">
    <source>
        <dbReference type="Proteomes" id="UP000015100"/>
    </source>
</evidence>
<dbReference type="PANTHER" id="PTHR21310">
    <property type="entry name" value="AMINOGLYCOSIDE PHOSPHOTRANSFERASE-RELATED-RELATED"/>
    <property type="match status" value="1"/>
</dbReference>
<keyword evidence="4" id="KW-1185">Reference proteome</keyword>
<feature type="domain" description="Aminoglycoside phosphotransferase" evidence="2">
    <location>
        <begin position="84"/>
        <end position="250"/>
    </location>
</feature>
<dbReference type="Pfam" id="PF01636">
    <property type="entry name" value="APH"/>
    <property type="match status" value="1"/>
</dbReference>
<proteinExistence type="predicted"/>
<dbReference type="EMBL" id="AQGS01000240">
    <property type="protein sequence ID" value="EPS41439.1"/>
    <property type="molecule type" value="Genomic_DNA"/>
</dbReference>
<name>S8AEV8_DACHA</name>
<dbReference type="OMA" id="HERWTIC"/>
<comment type="caution">
    <text evidence="3">The sequence shown here is derived from an EMBL/GenBank/DDBJ whole genome shotgun (WGS) entry which is preliminary data.</text>
</comment>
<evidence type="ECO:0000256" key="1">
    <source>
        <dbReference type="SAM" id="MobiDB-lite"/>
    </source>
</evidence>
<dbReference type="InterPro" id="IPR051678">
    <property type="entry name" value="AGP_Transferase"/>
</dbReference>
<dbReference type="Proteomes" id="UP000015100">
    <property type="component" value="Unassembled WGS sequence"/>
</dbReference>
<dbReference type="eggNOG" id="ENOG502RYS9">
    <property type="taxonomic scope" value="Eukaryota"/>
</dbReference>